<dbReference type="Proteomes" id="UP000265520">
    <property type="component" value="Unassembled WGS sequence"/>
</dbReference>
<sequence length="67" mass="7367">ADIAPAPTEDRRGKKVAASGSGKEKAKVVVKEKEKRKRAGTSVSDKEKVSKKPRTQKSRGPRKFVVY</sequence>
<evidence type="ECO:0000313" key="2">
    <source>
        <dbReference type="EMBL" id="MCI94114.1"/>
    </source>
</evidence>
<organism evidence="2 3">
    <name type="scientific">Trifolium medium</name>
    <dbReference type="NCBI Taxonomy" id="97028"/>
    <lineage>
        <taxon>Eukaryota</taxon>
        <taxon>Viridiplantae</taxon>
        <taxon>Streptophyta</taxon>
        <taxon>Embryophyta</taxon>
        <taxon>Tracheophyta</taxon>
        <taxon>Spermatophyta</taxon>
        <taxon>Magnoliopsida</taxon>
        <taxon>eudicotyledons</taxon>
        <taxon>Gunneridae</taxon>
        <taxon>Pentapetalae</taxon>
        <taxon>rosids</taxon>
        <taxon>fabids</taxon>
        <taxon>Fabales</taxon>
        <taxon>Fabaceae</taxon>
        <taxon>Papilionoideae</taxon>
        <taxon>50 kb inversion clade</taxon>
        <taxon>NPAAA clade</taxon>
        <taxon>Hologalegina</taxon>
        <taxon>IRL clade</taxon>
        <taxon>Trifolieae</taxon>
        <taxon>Trifolium</taxon>
    </lineage>
</organism>
<comment type="caution">
    <text evidence="2">The sequence shown here is derived from an EMBL/GenBank/DDBJ whole genome shotgun (WGS) entry which is preliminary data.</text>
</comment>
<dbReference type="AlphaFoldDB" id="A0A392W0B4"/>
<reference evidence="2 3" key="1">
    <citation type="journal article" date="2018" name="Front. Plant Sci.">
        <title>Red Clover (Trifolium pratense) and Zigzag Clover (T. medium) - A Picture of Genomic Similarities and Differences.</title>
        <authorList>
            <person name="Dluhosova J."/>
            <person name="Istvanek J."/>
            <person name="Nedelnik J."/>
            <person name="Repkova J."/>
        </authorList>
    </citation>
    <scope>NUCLEOTIDE SEQUENCE [LARGE SCALE GENOMIC DNA]</scope>
    <source>
        <strain evidence="3">cv. 10/8</strain>
        <tissue evidence="2">Leaf</tissue>
    </source>
</reference>
<feature type="region of interest" description="Disordered" evidence="1">
    <location>
        <begin position="1"/>
        <end position="67"/>
    </location>
</feature>
<feature type="non-terminal residue" evidence="2">
    <location>
        <position position="67"/>
    </location>
</feature>
<feature type="non-terminal residue" evidence="2">
    <location>
        <position position="1"/>
    </location>
</feature>
<protein>
    <submittedName>
        <fullName evidence="2">Uncharacterized protein</fullName>
    </submittedName>
</protein>
<feature type="compositionally biased region" description="Basic residues" evidence="1">
    <location>
        <begin position="51"/>
        <end position="67"/>
    </location>
</feature>
<name>A0A392W0B4_9FABA</name>
<evidence type="ECO:0000313" key="3">
    <source>
        <dbReference type="Proteomes" id="UP000265520"/>
    </source>
</evidence>
<proteinExistence type="predicted"/>
<accession>A0A392W0B4</accession>
<evidence type="ECO:0000256" key="1">
    <source>
        <dbReference type="SAM" id="MobiDB-lite"/>
    </source>
</evidence>
<feature type="compositionally biased region" description="Basic and acidic residues" evidence="1">
    <location>
        <begin position="22"/>
        <end position="33"/>
    </location>
</feature>
<keyword evidence="3" id="KW-1185">Reference proteome</keyword>
<dbReference type="EMBL" id="LXQA011347670">
    <property type="protein sequence ID" value="MCI94114.1"/>
    <property type="molecule type" value="Genomic_DNA"/>
</dbReference>